<keyword evidence="3" id="KW-1185">Reference proteome</keyword>
<comment type="caution">
    <text evidence="2">The sequence shown here is derived from an EMBL/GenBank/DDBJ whole genome shotgun (WGS) entry which is preliminary data.</text>
</comment>
<evidence type="ECO:0000313" key="2">
    <source>
        <dbReference type="EMBL" id="NMH95227.1"/>
    </source>
</evidence>
<feature type="region of interest" description="Disordered" evidence="1">
    <location>
        <begin position="52"/>
        <end position="86"/>
    </location>
</feature>
<sequence>MILLCERCFAPIGNHEDYVRLAHLDRARPDGTIDWIHTYVHTTACVEEVAQRPTGAAPDTGSWDAARRGLSPAAARWSARRAPRHG</sequence>
<dbReference type="Proteomes" id="UP000586918">
    <property type="component" value="Unassembled WGS sequence"/>
</dbReference>
<dbReference type="AlphaFoldDB" id="A0A848DQX0"/>
<protein>
    <submittedName>
        <fullName evidence="2">Uncharacterized protein</fullName>
    </submittedName>
</protein>
<dbReference type="RefSeq" id="WP_169415891.1">
    <property type="nucleotide sequence ID" value="NZ_JAAXKZ010000165.1"/>
</dbReference>
<accession>A0A848DQX0</accession>
<organism evidence="2 3">
    <name type="scientific">Pseudonocardia bannensis</name>
    <dbReference type="NCBI Taxonomy" id="630973"/>
    <lineage>
        <taxon>Bacteria</taxon>
        <taxon>Bacillati</taxon>
        <taxon>Actinomycetota</taxon>
        <taxon>Actinomycetes</taxon>
        <taxon>Pseudonocardiales</taxon>
        <taxon>Pseudonocardiaceae</taxon>
        <taxon>Pseudonocardia</taxon>
    </lineage>
</organism>
<dbReference type="EMBL" id="JAAXKZ010000165">
    <property type="protein sequence ID" value="NMH95227.1"/>
    <property type="molecule type" value="Genomic_DNA"/>
</dbReference>
<evidence type="ECO:0000313" key="3">
    <source>
        <dbReference type="Proteomes" id="UP000586918"/>
    </source>
</evidence>
<gene>
    <name evidence="2" type="ORF">HF519_27450</name>
</gene>
<reference evidence="2 3" key="1">
    <citation type="submission" date="2020-04" db="EMBL/GenBank/DDBJ databases">
        <authorList>
            <person name="Klaysubun C."/>
            <person name="Duangmal K."/>
            <person name="Lipun K."/>
        </authorList>
    </citation>
    <scope>NUCLEOTIDE SEQUENCE [LARGE SCALE GENOMIC DNA]</scope>
    <source>
        <strain evidence="2 3">DSM 45300</strain>
    </source>
</reference>
<proteinExistence type="predicted"/>
<evidence type="ECO:0000256" key="1">
    <source>
        <dbReference type="SAM" id="MobiDB-lite"/>
    </source>
</evidence>
<name>A0A848DQX0_9PSEU</name>